<reference evidence="1 2" key="1">
    <citation type="journal article" date="2023" name="Antonie Van Leeuwenhoek">
        <title>Mesoterricola silvestris gen. nov., sp. nov., Mesoterricola sediminis sp. nov., Geothrix oryzae sp. nov., Geothrix edaphica sp. nov., Geothrix rubra sp. nov., and Geothrix limicola sp. nov., six novel members of Acidobacteriota isolated from soils.</title>
        <authorList>
            <person name="Itoh H."/>
            <person name="Sugisawa Y."/>
            <person name="Mise K."/>
            <person name="Xu Z."/>
            <person name="Kuniyasu M."/>
            <person name="Ushijima N."/>
            <person name="Kawano K."/>
            <person name="Kobayashi E."/>
            <person name="Shiratori Y."/>
            <person name="Masuda Y."/>
            <person name="Senoo K."/>
        </authorList>
    </citation>
    <scope>NUCLEOTIDE SEQUENCE [LARGE SCALE GENOMIC DNA]</scope>
    <source>
        <strain evidence="1 2">Red804</strain>
    </source>
</reference>
<dbReference type="EMBL" id="BSDE01000001">
    <property type="protein sequence ID" value="GLH72064.1"/>
    <property type="molecule type" value="Genomic_DNA"/>
</dbReference>
<protein>
    <recommendedName>
        <fullName evidence="3">Lipoprotein</fullName>
    </recommendedName>
</protein>
<dbReference type="Proteomes" id="UP001165069">
    <property type="component" value="Unassembled WGS sequence"/>
</dbReference>
<organism evidence="1 2">
    <name type="scientific">Geothrix limicola</name>
    <dbReference type="NCBI Taxonomy" id="2927978"/>
    <lineage>
        <taxon>Bacteria</taxon>
        <taxon>Pseudomonadati</taxon>
        <taxon>Acidobacteriota</taxon>
        <taxon>Holophagae</taxon>
        <taxon>Holophagales</taxon>
        <taxon>Holophagaceae</taxon>
        <taxon>Geothrix</taxon>
    </lineage>
</organism>
<comment type="caution">
    <text evidence="1">The sequence shown here is derived from an EMBL/GenBank/DDBJ whole genome shotgun (WGS) entry which is preliminary data.</text>
</comment>
<accession>A0ABQ5QBX9</accession>
<evidence type="ECO:0000313" key="1">
    <source>
        <dbReference type="EMBL" id="GLH72064.1"/>
    </source>
</evidence>
<sequence length="278" mass="28918">MSVRTYPATFLTLGLMPSLVLGLMLGIVACSSTSSPEVTVQNTDPASLKVSPAGVATIVFTDLETIRPDNLSAGVSGSGCITVTPVNLTTFRYTFNGCRSANGGTLSGTVTVTAAGTTTLVDTAVYDLTVADSAGTWHYTGTKITTINTAAKTGSVAVPAGQPFSVTFQHATDASKNKSWSYTPNLQADWSNANAMKFWGTYSFQQTQPAGDTLTATIAQATPLIWTSGCTYPTSGVLNLSLPPASAEIRFNTSITDPNIQTGCGVITINGYRLTLGQ</sequence>
<gene>
    <name evidence="1" type="ORF">GETHLI_05660</name>
</gene>
<dbReference type="PROSITE" id="PS51257">
    <property type="entry name" value="PROKAR_LIPOPROTEIN"/>
    <property type="match status" value="1"/>
</dbReference>
<evidence type="ECO:0000313" key="2">
    <source>
        <dbReference type="Proteomes" id="UP001165069"/>
    </source>
</evidence>
<keyword evidence="2" id="KW-1185">Reference proteome</keyword>
<name>A0ABQ5QBX9_9BACT</name>
<dbReference type="RefSeq" id="WP_285570031.1">
    <property type="nucleotide sequence ID" value="NZ_BSDE01000001.1"/>
</dbReference>
<proteinExistence type="predicted"/>
<evidence type="ECO:0008006" key="3">
    <source>
        <dbReference type="Google" id="ProtNLM"/>
    </source>
</evidence>